<evidence type="ECO:0000313" key="3">
    <source>
        <dbReference type="Proteomes" id="UP000265520"/>
    </source>
</evidence>
<dbReference type="EMBL" id="LXQA010675300">
    <property type="protein sequence ID" value="MCI65407.1"/>
    <property type="molecule type" value="Genomic_DNA"/>
</dbReference>
<evidence type="ECO:0000313" key="2">
    <source>
        <dbReference type="EMBL" id="MCI65407.1"/>
    </source>
</evidence>
<dbReference type="Proteomes" id="UP000265520">
    <property type="component" value="Unassembled WGS sequence"/>
</dbReference>
<feature type="compositionally biased region" description="Basic and acidic residues" evidence="1">
    <location>
        <begin position="1"/>
        <end position="22"/>
    </location>
</feature>
<organism evidence="2 3">
    <name type="scientific">Trifolium medium</name>
    <dbReference type="NCBI Taxonomy" id="97028"/>
    <lineage>
        <taxon>Eukaryota</taxon>
        <taxon>Viridiplantae</taxon>
        <taxon>Streptophyta</taxon>
        <taxon>Embryophyta</taxon>
        <taxon>Tracheophyta</taxon>
        <taxon>Spermatophyta</taxon>
        <taxon>Magnoliopsida</taxon>
        <taxon>eudicotyledons</taxon>
        <taxon>Gunneridae</taxon>
        <taxon>Pentapetalae</taxon>
        <taxon>rosids</taxon>
        <taxon>fabids</taxon>
        <taxon>Fabales</taxon>
        <taxon>Fabaceae</taxon>
        <taxon>Papilionoideae</taxon>
        <taxon>50 kb inversion clade</taxon>
        <taxon>NPAAA clade</taxon>
        <taxon>Hologalegina</taxon>
        <taxon>IRL clade</taxon>
        <taxon>Trifolieae</taxon>
        <taxon>Trifolium</taxon>
    </lineage>
</organism>
<sequence length="44" mass="5166">MKLDPPRRGSERRKEKEVRESKPLPSEFTGYTPLNAPRERILAE</sequence>
<name>A0A392TY30_9FABA</name>
<proteinExistence type="predicted"/>
<evidence type="ECO:0000256" key="1">
    <source>
        <dbReference type="SAM" id="MobiDB-lite"/>
    </source>
</evidence>
<protein>
    <submittedName>
        <fullName evidence="2">Uncharacterized protein</fullName>
    </submittedName>
</protein>
<keyword evidence="3" id="KW-1185">Reference proteome</keyword>
<comment type="caution">
    <text evidence="2">The sequence shown here is derived from an EMBL/GenBank/DDBJ whole genome shotgun (WGS) entry which is preliminary data.</text>
</comment>
<accession>A0A392TY30</accession>
<reference evidence="2 3" key="1">
    <citation type="journal article" date="2018" name="Front. Plant Sci.">
        <title>Red Clover (Trifolium pratense) and Zigzag Clover (T. medium) - A Picture of Genomic Similarities and Differences.</title>
        <authorList>
            <person name="Dluhosova J."/>
            <person name="Istvanek J."/>
            <person name="Nedelnik J."/>
            <person name="Repkova J."/>
        </authorList>
    </citation>
    <scope>NUCLEOTIDE SEQUENCE [LARGE SCALE GENOMIC DNA]</scope>
    <source>
        <strain evidence="3">cv. 10/8</strain>
        <tissue evidence="2">Leaf</tissue>
    </source>
</reference>
<feature type="region of interest" description="Disordered" evidence="1">
    <location>
        <begin position="1"/>
        <end position="44"/>
    </location>
</feature>
<feature type="non-terminal residue" evidence="2">
    <location>
        <position position="44"/>
    </location>
</feature>
<dbReference type="AlphaFoldDB" id="A0A392TY30"/>